<evidence type="ECO:0000256" key="3">
    <source>
        <dbReference type="SAM" id="SignalP"/>
    </source>
</evidence>
<keyword evidence="3" id="KW-0732">Signal</keyword>
<keyword evidence="1" id="KW-0175">Coiled coil</keyword>
<sequence>MKLSSIAISFLAGVASVVPSTAVLSANGVGDHENHADFHADAHAAGLVLPDEPDDRASLLQAKMMEQHAASSAAMAKAVEALKTEDLGTRIQAFEGAVDGIELMLEEMESMEPYGNDFFDGAINSSKIHLKKFLETVPEVLGYMLNSLEEQEKADPPVATKMKRTLKTLNTDDPDDDESEPKPSVTTGSKTTFGKGSGNPKDEPTFLAHHRRKLAKLRNADHFEGNHRAAHQHQRITKLHDAILSADHEHIGKVVRAAATKAGKSRADGRRRRRLTDAEDKSKQCHQLTMCAKEMSFYDVLVFFYSDDIDPTTGEIDDSIYLFNEADLEDMYSRIILNANTLFTAYGDDETAYTDDNECDSLLQLFHRNVEFAGVPYWEGGMVSQVCLAEGTHTFLKLDEIALKIGSYYARQVAAQMFTCAQDLYNTGLSSQPFPLSTTDLMTSTSMVDVTESGLAITIHNSEQVPYVDNSANANDVDFLPENLIDDEDDGVSTEWKCFVDDNDDTLCDSTQNIYFKFDGTLQRIDQMEITFRDGDFLPDSYKILARKQGEWGWTTVLNSLSGTHAVDSSQQVSAINGGGASVTLGVEKHTIPLGFMPTPPDYIVLRLYGSIKYSIFNVDFYTKQYSNGVNILVPPSGIELDNRDENGQIEDVTQPVFEYKGDPMTDLDTYANELQMVYKKMHSETTEENRGDIMPMAKNWADTDGSVGQGAFAYYQADEAISFLTFMVDGEFPPGDRTQVTVRNRQGKIRKGLKALKKEIRTGLNDAYGEGGSEEEYDDSYDSVAEWLLNTKAASYYEAFQRIQLGFDLVFGEKTSVGFLCGIKEAVVAAPEKWPGYCCLSAPFQNEGDDWGRKHDCDTTCTYPGPFFAGLSDDSCAANGGTWCAADTDCSDLQSCVQTEYDTAVADKKGAYAEYLKGGLVGTATDPDDCGSSREYFGYDALYTHDLEICDQVQQLHNTQNFAFLEEFFDQGSEVGRGEEFAVDWEALSTPDRVRSGSYAVIDGEAWQAANFYISQIFAPIDTTVECVMAYKCPDGPFGDTVCCVIVNSIYLILKVALSFLEMAFNISEFIRESLSDPSNVEPIQAYENTAVLYDNMVATNENVKLAHDNLKSVIETECGTTIRERNLEETEDGVAEELASLQKQNDGIAAKLDQQQKQNAAMSAKMDQQQMQIDAVSAKLDQQQKQNDAMLEQFSKVNAILQQLLAMHAGNPQA</sequence>
<dbReference type="OrthoDB" id="57446at2759"/>
<feature type="compositionally biased region" description="Low complexity" evidence="2">
    <location>
        <begin position="182"/>
        <end position="194"/>
    </location>
</feature>
<name>A0A9N8E7N8_9STRA</name>
<keyword evidence="5" id="KW-1185">Reference proteome</keyword>
<feature type="chain" id="PRO_5040507425" evidence="3">
    <location>
        <begin position="17"/>
        <end position="1216"/>
    </location>
</feature>
<dbReference type="Proteomes" id="UP001153069">
    <property type="component" value="Unassembled WGS sequence"/>
</dbReference>
<comment type="caution">
    <text evidence="4">The sequence shown here is derived from an EMBL/GenBank/DDBJ whole genome shotgun (WGS) entry which is preliminary data.</text>
</comment>
<feature type="coiled-coil region" evidence="1">
    <location>
        <begin position="1126"/>
        <end position="1195"/>
    </location>
</feature>
<gene>
    <name evidence="4" type="ORF">SEMRO_741_G195670.1</name>
</gene>
<accession>A0A9N8E7N8</accession>
<evidence type="ECO:0000313" key="5">
    <source>
        <dbReference type="Proteomes" id="UP001153069"/>
    </source>
</evidence>
<feature type="region of interest" description="Disordered" evidence="2">
    <location>
        <begin position="166"/>
        <end position="205"/>
    </location>
</feature>
<dbReference type="AlphaFoldDB" id="A0A9N8E7N8"/>
<reference evidence="4" key="1">
    <citation type="submission" date="2020-06" db="EMBL/GenBank/DDBJ databases">
        <authorList>
            <consortium name="Plant Systems Biology data submission"/>
        </authorList>
    </citation>
    <scope>NUCLEOTIDE SEQUENCE</scope>
    <source>
        <strain evidence="4">D6</strain>
    </source>
</reference>
<dbReference type="EMBL" id="CAICTM010000740">
    <property type="protein sequence ID" value="CAB9515823.1"/>
    <property type="molecule type" value="Genomic_DNA"/>
</dbReference>
<evidence type="ECO:0000256" key="1">
    <source>
        <dbReference type="SAM" id="Coils"/>
    </source>
</evidence>
<proteinExistence type="predicted"/>
<feature type="signal peptide" evidence="3">
    <location>
        <begin position="1"/>
        <end position="16"/>
    </location>
</feature>
<evidence type="ECO:0000256" key="2">
    <source>
        <dbReference type="SAM" id="MobiDB-lite"/>
    </source>
</evidence>
<evidence type="ECO:0000313" key="4">
    <source>
        <dbReference type="EMBL" id="CAB9515823.1"/>
    </source>
</evidence>
<protein>
    <submittedName>
        <fullName evidence="4">Uncharacterized protein</fullName>
    </submittedName>
</protein>
<organism evidence="4 5">
    <name type="scientific">Seminavis robusta</name>
    <dbReference type="NCBI Taxonomy" id="568900"/>
    <lineage>
        <taxon>Eukaryota</taxon>
        <taxon>Sar</taxon>
        <taxon>Stramenopiles</taxon>
        <taxon>Ochrophyta</taxon>
        <taxon>Bacillariophyta</taxon>
        <taxon>Bacillariophyceae</taxon>
        <taxon>Bacillariophycidae</taxon>
        <taxon>Naviculales</taxon>
        <taxon>Naviculaceae</taxon>
        <taxon>Seminavis</taxon>
    </lineage>
</organism>